<dbReference type="PROSITE" id="PS51257">
    <property type="entry name" value="PROKAR_LIPOPROTEIN"/>
    <property type="match status" value="1"/>
</dbReference>
<evidence type="ECO:0008006" key="4">
    <source>
        <dbReference type="Google" id="ProtNLM"/>
    </source>
</evidence>
<dbReference type="NCBIfam" id="NF038029">
    <property type="entry name" value="LP_plasma"/>
    <property type="match status" value="1"/>
</dbReference>
<evidence type="ECO:0000313" key="2">
    <source>
        <dbReference type="EMBL" id="ATZ18960.1"/>
    </source>
</evidence>
<dbReference type="InterPro" id="IPR054816">
    <property type="entry name" value="Lipoprotein_mollicutes-type_CS"/>
</dbReference>
<dbReference type="RefSeq" id="WP_024863477.1">
    <property type="nucleotide sequence ID" value="NZ_CP024965.1"/>
</dbReference>
<reference evidence="2 3" key="1">
    <citation type="submission" date="2017-11" db="EMBL/GenBank/DDBJ databases">
        <title>Genome sequence of Entomoplasma somnilux PYAN-1 (ATCC 49194).</title>
        <authorList>
            <person name="Lo W.-S."/>
            <person name="Gasparich G.E."/>
            <person name="Kuo C.-H."/>
        </authorList>
    </citation>
    <scope>NUCLEOTIDE SEQUENCE [LARGE SCALE GENOMIC DNA]</scope>
    <source>
        <strain evidence="2 3">PYAN-1</strain>
    </source>
</reference>
<dbReference type="Proteomes" id="UP000232230">
    <property type="component" value="Chromosome"/>
</dbReference>
<dbReference type="KEGG" id="esx:ESOMN_v1c05780"/>
<proteinExistence type="predicted"/>
<keyword evidence="1" id="KW-0175">Coiled coil</keyword>
<protein>
    <recommendedName>
        <fullName evidence="4">Lipoprotein</fullName>
    </recommendedName>
</protein>
<feature type="coiled-coil region" evidence="1">
    <location>
        <begin position="42"/>
        <end position="120"/>
    </location>
</feature>
<evidence type="ECO:0000313" key="3">
    <source>
        <dbReference type="Proteomes" id="UP000232230"/>
    </source>
</evidence>
<accession>A0A2K8NYR6</accession>
<evidence type="ECO:0000256" key="1">
    <source>
        <dbReference type="SAM" id="Coils"/>
    </source>
</evidence>
<dbReference type="EMBL" id="CP024965">
    <property type="protein sequence ID" value="ATZ18960.1"/>
    <property type="molecule type" value="Genomic_DNA"/>
</dbReference>
<dbReference type="AlphaFoldDB" id="A0A2K8NYR6"/>
<keyword evidence="3" id="KW-1185">Reference proteome</keyword>
<organism evidence="2 3">
    <name type="scientific">Williamsoniiplasma somnilux</name>
    <dbReference type="NCBI Taxonomy" id="215578"/>
    <lineage>
        <taxon>Bacteria</taxon>
        <taxon>Bacillati</taxon>
        <taxon>Mycoplasmatota</taxon>
        <taxon>Mollicutes</taxon>
        <taxon>Entomoplasmatales</taxon>
        <taxon>Williamsoniiplasma</taxon>
    </lineage>
</organism>
<gene>
    <name evidence="2" type="ORF">ESOMN_v1c05780</name>
</gene>
<sequence length="293" mass="33627">MKKLLSIMGSLGLVASSGFTVLACTDDVKNIEEESRSIWNEIQTLIEQKTEVENDLNRVNEKIEELSKNNNQKVTKNIENINELDLDQLKAIKIELENEKAKIDEKLEIAKEEYTELSGRKVEYNGFEVPYGKESIEIMIQKNMWLDLNVPSDQIKAITIDDLKYGVWTMLSHNETDFDIEFNEVKDLITFNNENEILEELNKAAKNIMEEKGDVTIPSTHEEAGQKLKGEKIKVEGAQLILAEGVHTIRDERQNLESENEVPEDQIGTNTTYEVGTYDFSEFTLWHLIQAQK</sequence>
<name>A0A2K8NYR6_9MOLU</name>